<dbReference type="Proteomes" id="UP000034805">
    <property type="component" value="Unassembled WGS sequence"/>
</dbReference>
<proteinExistence type="predicted"/>
<keyword evidence="1" id="KW-0472">Membrane</keyword>
<organism evidence="2 3">
    <name type="scientific">Scleropages formosus</name>
    <name type="common">Asian bonytongue</name>
    <name type="synonym">Osteoglossum formosum</name>
    <dbReference type="NCBI Taxonomy" id="113540"/>
    <lineage>
        <taxon>Eukaryota</taxon>
        <taxon>Metazoa</taxon>
        <taxon>Chordata</taxon>
        <taxon>Craniata</taxon>
        <taxon>Vertebrata</taxon>
        <taxon>Euteleostomi</taxon>
        <taxon>Actinopterygii</taxon>
        <taxon>Neopterygii</taxon>
        <taxon>Teleostei</taxon>
        <taxon>Osteoglossocephala</taxon>
        <taxon>Osteoglossomorpha</taxon>
        <taxon>Osteoglossiformes</taxon>
        <taxon>Osteoglossidae</taxon>
        <taxon>Scleropages</taxon>
    </lineage>
</organism>
<comment type="caution">
    <text evidence="2">The sequence shown here is derived from an EMBL/GenBank/DDBJ whole genome shotgun (WGS) entry which is preliminary data.</text>
</comment>
<dbReference type="EMBL" id="JARO02017618">
    <property type="protein sequence ID" value="KPP57097.1"/>
    <property type="molecule type" value="Genomic_DNA"/>
</dbReference>
<dbReference type="AlphaFoldDB" id="A0A0N8JV43"/>
<evidence type="ECO:0000256" key="1">
    <source>
        <dbReference type="SAM" id="Phobius"/>
    </source>
</evidence>
<accession>A0A0N8JV43</accession>
<gene>
    <name evidence="2" type="ORF">Z043_125210</name>
</gene>
<evidence type="ECO:0000313" key="3">
    <source>
        <dbReference type="Proteomes" id="UP000034805"/>
    </source>
</evidence>
<name>A0A0N8JV43_SCLFO</name>
<reference evidence="2 3" key="1">
    <citation type="submission" date="2015-08" db="EMBL/GenBank/DDBJ databases">
        <title>The genome of the Asian arowana (Scleropages formosus).</title>
        <authorList>
            <person name="Tan M.H."/>
            <person name="Gan H.M."/>
            <person name="Croft L.J."/>
            <person name="Austin C.M."/>
        </authorList>
    </citation>
    <scope>NUCLEOTIDE SEQUENCE [LARGE SCALE GENOMIC DNA]</scope>
    <source>
        <strain evidence="2">Aro1</strain>
    </source>
</reference>
<evidence type="ECO:0000313" key="2">
    <source>
        <dbReference type="EMBL" id="KPP57097.1"/>
    </source>
</evidence>
<sequence length="117" mass="12600">MATPAAHFQCYSSGARHLANPSKRLHRPSIRCTTVNLALTSPLVCPFFLFFRCFRLSKMAVAVSSVAALFLLTAAVVILTAEFAHGNTPKRAVDGPDAEVTGLSVPLEHSFELGEDL</sequence>
<protein>
    <submittedName>
        <fullName evidence="2">Uncharacterized protein</fullName>
    </submittedName>
</protein>
<feature type="transmembrane region" description="Helical" evidence="1">
    <location>
        <begin position="33"/>
        <end position="54"/>
    </location>
</feature>
<keyword evidence="1" id="KW-0812">Transmembrane</keyword>
<keyword evidence="1" id="KW-1133">Transmembrane helix</keyword>
<feature type="transmembrane region" description="Helical" evidence="1">
    <location>
        <begin position="60"/>
        <end position="81"/>
    </location>
</feature>